<protein>
    <recommendedName>
        <fullName evidence="2">Anti-sigma-W factor RsiW</fullName>
    </recommendedName>
</protein>
<reference evidence="5" key="1">
    <citation type="journal article" date="2019" name="Int. J. Syst. Evol. Microbiol.">
        <title>The Global Catalogue of Microorganisms (GCM) 10K type strain sequencing project: providing services to taxonomists for standard genome sequencing and annotation.</title>
        <authorList>
            <consortium name="The Broad Institute Genomics Platform"/>
            <consortium name="The Broad Institute Genome Sequencing Center for Infectious Disease"/>
            <person name="Wu L."/>
            <person name="Ma J."/>
        </authorList>
    </citation>
    <scope>NUCLEOTIDE SEQUENCE [LARGE SCALE GENOMIC DNA]</scope>
    <source>
        <strain evidence="5">CGMCC 1.12942</strain>
    </source>
</reference>
<keyword evidence="5" id="KW-1185">Reference proteome</keyword>
<evidence type="ECO:0000256" key="2">
    <source>
        <dbReference type="ARBA" id="ARBA00024438"/>
    </source>
</evidence>
<proteinExistence type="inferred from homology"/>
<evidence type="ECO:0000313" key="4">
    <source>
        <dbReference type="EMBL" id="MFC7440210.1"/>
    </source>
</evidence>
<feature type="domain" description="Putative zinc-finger" evidence="3">
    <location>
        <begin position="6"/>
        <end position="36"/>
    </location>
</feature>
<sequence length="393" mass="44501">MVCKDQAQLQAYLDGELTRNERKQMALHLEQCPECQALLTEMKELEDWTRINIRESFPHTDSSLVIDGDEAWSRFTGRLETSESQMKQPILIQKQSAKNGRWKHMKKSTKRWISGVAAAGAVLGSLSIPQVQAAASELLSVFRVDQVEFVKLTEKDLESVERFLESKNVGSLDLKGMGKIRIEGDQKEEGVRHFDSYEQAVKSGEALPKIPADAKAVGEVTVQESRTIHFQLDTDKVNKLLHQLNSGVKLDDKLNGKTFSVEVPKQLDLNLISDKGEFQYSITNIPQIQVEKDVDIIKLRQTILSLPFIPENIKSQLVDINDWQHTLPIPVYGERDKVREVQINGVKGIVVQGPTTGWETLIWQKDGKIHSLTNYSDQVKMDQLIEMARKMGK</sequence>
<evidence type="ECO:0000256" key="1">
    <source>
        <dbReference type="ARBA" id="ARBA00024353"/>
    </source>
</evidence>
<evidence type="ECO:0000259" key="3">
    <source>
        <dbReference type="Pfam" id="PF13490"/>
    </source>
</evidence>
<gene>
    <name evidence="4" type="ORF">ACFQNG_03400</name>
</gene>
<comment type="caution">
    <text evidence="4">The sequence shown here is derived from an EMBL/GenBank/DDBJ whole genome shotgun (WGS) entry which is preliminary data.</text>
</comment>
<dbReference type="RefSeq" id="WP_379863429.1">
    <property type="nucleotide sequence ID" value="NZ_JBHTBW010000006.1"/>
</dbReference>
<dbReference type="Pfam" id="PF13490">
    <property type="entry name" value="zf-HC2"/>
    <property type="match status" value="1"/>
</dbReference>
<dbReference type="Proteomes" id="UP001596500">
    <property type="component" value="Unassembled WGS sequence"/>
</dbReference>
<dbReference type="InterPro" id="IPR041916">
    <property type="entry name" value="Anti_sigma_zinc_sf"/>
</dbReference>
<dbReference type="InterPro" id="IPR027383">
    <property type="entry name" value="Znf_put"/>
</dbReference>
<comment type="similarity">
    <text evidence="1">Belongs to the zinc-associated anti-sigma factor (ZAS) superfamily. Anti-sigma-W factor family.</text>
</comment>
<dbReference type="Gene3D" id="1.10.10.1320">
    <property type="entry name" value="Anti-sigma factor, zinc-finger domain"/>
    <property type="match status" value="1"/>
</dbReference>
<organism evidence="4 5">
    <name type="scientific">Laceyella putida</name>
    <dbReference type="NCBI Taxonomy" id="110101"/>
    <lineage>
        <taxon>Bacteria</taxon>
        <taxon>Bacillati</taxon>
        <taxon>Bacillota</taxon>
        <taxon>Bacilli</taxon>
        <taxon>Bacillales</taxon>
        <taxon>Thermoactinomycetaceae</taxon>
        <taxon>Laceyella</taxon>
    </lineage>
</organism>
<dbReference type="EMBL" id="JBHTBW010000006">
    <property type="protein sequence ID" value="MFC7440210.1"/>
    <property type="molecule type" value="Genomic_DNA"/>
</dbReference>
<accession>A0ABW2RGU7</accession>
<name>A0ABW2RGU7_9BACL</name>
<evidence type="ECO:0000313" key="5">
    <source>
        <dbReference type="Proteomes" id="UP001596500"/>
    </source>
</evidence>